<dbReference type="Pfam" id="PF13391">
    <property type="entry name" value="HNH_2"/>
    <property type="match status" value="1"/>
</dbReference>
<dbReference type="EMBL" id="MLQL01000075">
    <property type="protein sequence ID" value="OQE11263.1"/>
    <property type="molecule type" value="Genomic_DNA"/>
</dbReference>
<dbReference type="Proteomes" id="UP000191342">
    <property type="component" value="Unassembled WGS sequence"/>
</dbReference>
<organism evidence="3 4">
    <name type="scientific">Penicillium flavigenum</name>
    <dbReference type="NCBI Taxonomy" id="254877"/>
    <lineage>
        <taxon>Eukaryota</taxon>
        <taxon>Fungi</taxon>
        <taxon>Dikarya</taxon>
        <taxon>Ascomycota</taxon>
        <taxon>Pezizomycotina</taxon>
        <taxon>Eurotiomycetes</taxon>
        <taxon>Eurotiomycetidae</taxon>
        <taxon>Eurotiales</taxon>
        <taxon>Aspergillaceae</taxon>
        <taxon>Penicillium</taxon>
    </lineage>
</organism>
<evidence type="ECO:0000313" key="4">
    <source>
        <dbReference type="Proteomes" id="UP000191342"/>
    </source>
</evidence>
<keyword evidence="4" id="KW-1185">Reference proteome</keyword>
<feature type="domain" description="HNH nuclease" evidence="1">
    <location>
        <begin position="116"/>
        <end position="180"/>
    </location>
</feature>
<dbReference type="InterPro" id="IPR057203">
    <property type="entry name" value="DUF7881"/>
</dbReference>
<accession>A0A1V6SCD3</accession>
<dbReference type="STRING" id="254877.A0A1V6SCD3"/>
<dbReference type="AlphaFoldDB" id="A0A1V6SCD3"/>
<sequence>MPPPDRSPWRNVHFYNASNKQLIGGFYQAGSLTEANLLWILGNVLLPNPFTIRHRASGRDITLSNNSVMLGDYDISSDDGAFTVTNEKCVSRVSSHSPSDQEDSFRNGIRQRDEKCVISGTINDLAQWDWWAGFEAAHVFPPDKENLWIEGESKINSPQNGLLMDAGLHILFDQYFFSINPDDGYKTVTFVPNHW</sequence>
<evidence type="ECO:0000259" key="2">
    <source>
        <dbReference type="Pfam" id="PF25324"/>
    </source>
</evidence>
<dbReference type="InterPro" id="IPR003615">
    <property type="entry name" value="HNH_nuc"/>
</dbReference>
<comment type="caution">
    <text evidence="3">The sequence shown here is derived from an EMBL/GenBank/DDBJ whole genome shotgun (WGS) entry which is preliminary data.</text>
</comment>
<name>A0A1V6SCD3_9EURO</name>
<evidence type="ECO:0000259" key="1">
    <source>
        <dbReference type="Pfam" id="PF13391"/>
    </source>
</evidence>
<dbReference type="OrthoDB" id="2142759at2759"/>
<proteinExistence type="predicted"/>
<reference evidence="4" key="1">
    <citation type="journal article" date="2017" name="Nat. Microbiol.">
        <title>Global analysis of biosynthetic gene clusters reveals vast potential of secondary metabolite production in Penicillium species.</title>
        <authorList>
            <person name="Nielsen J.C."/>
            <person name="Grijseels S."/>
            <person name="Prigent S."/>
            <person name="Ji B."/>
            <person name="Dainat J."/>
            <person name="Nielsen K.F."/>
            <person name="Frisvad J.C."/>
            <person name="Workman M."/>
            <person name="Nielsen J."/>
        </authorList>
    </citation>
    <scope>NUCLEOTIDE SEQUENCE [LARGE SCALE GENOMIC DNA]</scope>
    <source>
        <strain evidence="4">IBT 14082</strain>
    </source>
</reference>
<gene>
    <name evidence="3" type="ORF">PENFLA_c075G02285</name>
</gene>
<feature type="domain" description="DUF7881" evidence="2">
    <location>
        <begin position="9"/>
        <end position="79"/>
    </location>
</feature>
<evidence type="ECO:0000313" key="3">
    <source>
        <dbReference type="EMBL" id="OQE11263.1"/>
    </source>
</evidence>
<dbReference type="Pfam" id="PF25324">
    <property type="entry name" value="DUF7881"/>
    <property type="match status" value="1"/>
</dbReference>
<protein>
    <submittedName>
        <fullName evidence="3">Uncharacterized protein</fullName>
    </submittedName>
</protein>